<sequence>MSQEEARELYAPLHSHSRSRSSLGSVDFTNKSRGTKPPSQKVMLSRALQKANTAVQLDNAQNFEGARRSYVEACGLLKQVLLKTTADDDRKKLEAIRRTYDARIEELDQILPWQAIDNKELPAPPETDNDYTEDFLQASILGLETEINALSSARAGAALQQPRNRQDSRYFSDGSLDAARSARLKAEQPSLHSAFSRSTQRLRPSEEFMSDSSHTPQPLTSRPPSSPRNPLHERCDSSERATASESNHSGSWSGSRDGAGHFRDGSQNSWLDPIDESGGSCGTSVNSRDSSRPRSKHLRRGSGTSTEVEFDTALDAAIEAAYDEGFEPMDPHDYDTIDRTEEIVPKALQKVEARERVRLTEREEYPDEYHQSAAQLHDESKADGFYDDNISSDEEERILEGMTREYNLDDFLIKTDHKSSLSQHPERPESRGTEVEAATELTKRTHSLSIRPRTASVERPGRHQDQQQHAIPKGWQPSAPPPQQSLPELPSSRAASPGQSVRSRRLSGQNPKQLKIQTTQIRQPPATSHGEPSQTETITEIDSAVEAAVAERPQTSRSMRKFTPPAVDAPAPGQEAAIMGSSPNRRGQLDADDGHAGHSGSPTISRVKKNLSSSSLRSLKCRNLSMSNLDDAFDKSPGTPSSLHPGSAGKPAIPALPAQLAVSLREQMDAASPANFNLFEDNIHLPSSPGAPNPMVLDPPVALEPCPSDMMLRPFWLMRCLYQTLAHPRGGYLSTKLFVPRDVWKVKAVKLKNVEDKISNCDLLTAALLKLAKVDTCDADAMLDEMQALEGILEQVQNALTRKLGNDVGVHGSGGLFREASNVIEADGVPAVPRTGSVSGKSSSFSWRRLRSKNSNMGLGGVYSSRTTTGSSEGGREAVTMPTLPMTPQPTRRPPKREITQAQFRGPNANYMHALARLFDAAQAIDLIARQVDDPGLKHADKTQVGLELCTRHAAEFFGFYICRFVLADLGMLLDKFIKRGSEWVLA</sequence>
<feature type="region of interest" description="Disordered" evidence="1">
    <location>
        <begin position="418"/>
        <end position="612"/>
    </location>
</feature>
<feature type="compositionally biased region" description="Polar residues" evidence="1">
    <location>
        <begin position="493"/>
        <end position="540"/>
    </location>
</feature>
<evidence type="ECO:0000313" key="3">
    <source>
        <dbReference type="EMBL" id="KAG5930154.1"/>
    </source>
</evidence>
<dbReference type="OrthoDB" id="1074at2759"/>
<comment type="caution">
    <text evidence="3">The sequence shown here is derived from an EMBL/GenBank/DDBJ whole genome shotgun (WGS) entry which is preliminary data.</text>
</comment>
<dbReference type="InterPro" id="IPR036181">
    <property type="entry name" value="MIT_dom_sf"/>
</dbReference>
<feature type="compositionally biased region" description="Polar residues" evidence="1">
    <location>
        <begin position="190"/>
        <end position="202"/>
    </location>
</feature>
<dbReference type="PANTHER" id="PTHR37327:SF1">
    <property type="entry name" value="MICROTUBULE INTERACTING AND TRANSPORT DOMAIN-CONTAINING PROTEIN"/>
    <property type="match status" value="1"/>
</dbReference>
<dbReference type="AlphaFoldDB" id="A0A8K0JCM6"/>
<feature type="compositionally biased region" description="Basic and acidic residues" evidence="1">
    <location>
        <begin position="230"/>
        <end position="239"/>
    </location>
</feature>
<dbReference type="SUPFAM" id="SSF116846">
    <property type="entry name" value="MIT domain"/>
    <property type="match status" value="1"/>
</dbReference>
<feature type="compositionally biased region" description="Low complexity" evidence="1">
    <location>
        <begin position="244"/>
        <end position="255"/>
    </location>
</feature>
<dbReference type="Gene3D" id="1.20.58.80">
    <property type="entry name" value="Phosphotransferase system, lactose/cellobiose-type IIA subunit"/>
    <property type="match status" value="1"/>
</dbReference>
<feature type="region of interest" description="Disordered" evidence="1">
    <location>
        <begin position="181"/>
        <end position="310"/>
    </location>
</feature>
<dbReference type="Proteomes" id="UP000811619">
    <property type="component" value="Unassembled WGS sequence"/>
</dbReference>
<keyword evidence="4" id="KW-1185">Reference proteome</keyword>
<name>A0A8K0JCM6_9HYPO</name>
<dbReference type="Pfam" id="PF04212">
    <property type="entry name" value="MIT"/>
    <property type="match status" value="1"/>
</dbReference>
<dbReference type="PANTHER" id="PTHR37327">
    <property type="entry name" value="CHROMOSOME 1, WHOLE GENOME SHOTGUN SEQUENCE"/>
    <property type="match status" value="1"/>
</dbReference>
<organism evidence="3 4">
    <name type="scientific">Claviceps africana</name>
    <dbReference type="NCBI Taxonomy" id="83212"/>
    <lineage>
        <taxon>Eukaryota</taxon>
        <taxon>Fungi</taxon>
        <taxon>Dikarya</taxon>
        <taxon>Ascomycota</taxon>
        <taxon>Pezizomycotina</taxon>
        <taxon>Sordariomycetes</taxon>
        <taxon>Hypocreomycetidae</taxon>
        <taxon>Hypocreales</taxon>
        <taxon>Clavicipitaceae</taxon>
        <taxon>Claviceps</taxon>
    </lineage>
</organism>
<feature type="compositionally biased region" description="Basic and acidic residues" evidence="1">
    <location>
        <begin position="587"/>
        <end position="596"/>
    </location>
</feature>
<accession>A0A8K0JCM6</accession>
<dbReference type="InterPro" id="IPR007330">
    <property type="entry name" value="MIT_dom"/>
</dbReference>
<feature type="compositionally biased region" description="Polar residues" evidence="1">
    <location>
        <begin position="210"/>
        <end position="223"/>
    </location>
</feature>
<evidence type="ECO:0000259" key="2">
    <source>
        <dbReference type="Pfam" id="PF04212"/>
    </source>
</evidence>
<protein>
    <recommendedName>
        <fullName evidence="2">MIT domain-containing protein</fullName>
    </recommendedName>
</protein>
<evidence type="ECO:0000256" key="1">
    <source>
        <dbReference type="SAM" id="MobiDB-lite"/>
    </source>
</evidence>
<evidence type="ECO:0000313" key="4">
    <source>
        <dbReference type="Proteomes" id="UP000811619"/>
    </source>
</evidence>
<gene>
    <name evidence="3" type="ORF">E4U42_002894</name>
</gene>
<feature type="domain" description="MIT" evidence="2">
    <location>
        <begin position="44"/>
        <end position="108"/>
    </location>
</feature>
<feature type="region of interest" description="Disordered" evidence="1">
    <location>
        <begin position="858"/>
        <end position="896"/>
    </location>
</feature>
<dbReference type="EMBL" id="SRPY01000023">
    <property type="protein sequence ID" value="KAG5930154.1"/>
    <property type="molecule type" value="Genomic_DNA"/>
</dbReference>
<feature type="region of interest" description="Disordered" evidence="1">
    <location>
        <begin position="630"/>
        <end position="651"/>
    </location>
</feature>
<reference evidence="3" key="1">
    <citation type="journal article" date="2020" name="bioRxiv">
        <title>Whole genome comparisons of ergot fungi reveals the divergence and evolution of species within the genus Claviceps are the result of varying mechanisms driving genome evolution and host range expansion.</title>
        <authorList>
            <person name="Wyka S.A."/>
            <person name="Mondo S.J."/>
            <person name="Liu M."/>
            <person name="Dettman J."/>
            <person name="Nalam V."/>
            <person name="Broders K.D."/>
        </authorList>
    </citation>
    <scope>NUCLEOTIDE SEQUENCE</scope>
    <source>
        <strain evidence="3">CCC 489</strain>
    </source>
</reference>
<feature type="compositionally biased region" description="Basic and acidic residues" evidence="1">
    <location>
        <begin position="418"/>
        <end position="434"/>
    </location>
</feature>
<feature type="region of interest" description="Disordered" evidence="1">
    <location>
        <begin position="1"/>
        <end position="40"/>
    </location>
</feature>
<proteinExistence type="predicted"/>